<keyword evidence="1" id="KW-0175">Coiled coil</keyword>
<feature type="coiled-coil region" evidence="1">
    <location>
        <begin position="95"/>
        <end position="122"/>
    </location>
</feature>
<protein>
    <submittedName>
        <fullName evidence="2">Uncharacterized protein</fullName>
    </submittedName>
</protein>
<proteinExistence type="predicted"/>
<evidence type="ECO:0000313" key="2">
    <source>
        <dbReference type="EMBL" id="BBP91088.1"/>
    </source>
</evidence>
<gene>
    <name evidence="2" type="ORF">BsIDN1_47060</name>
</gene>
<dbReference type="EMBL" id="AP021906">
    <property type="protein sequence ID" value="BBP91088.1"/>
    <property type="molecule type" value="Genomic_DNA"/>
</dbReference>
<organism evidence="2 3">
    <name type="scientific">Bacillus safensis</name>
    <dbReference type="NCBI Taxonomy" id="561879"/>
    <lineage>
        <taxon>Bacteria</taxon>
        <taxon>Bacillati</taxon>
        <taxon>Bacillota</taxon>
        <taxon>Bacilli</taxon>
        <taxon>Bacillales</taxon>
        <taxon>Bacillaceae</taxon>
        <taxon>Bacillus</taxon>
    </lineage>
</organism>
<dbReference type="AlphaFoldDB" id="A0A5S9MDM0"/>
<dbReference type="Proteomes" id="UP000464658">
    <property type="component" value="Chromosome"/>
</dbReference>
<reference evidence="2 3" key="1">
    <citation type="submission" date="2019-12" db="EMBL/GenBank/DDBJ databases">
        <title>Full genome sequence of a Bacillus safensis strain isolated from commercially available natto in Indonesia.</title>
        <authorList>
            <person name="Yoshida M."/>
            <person name="Uomi M."/>
            <person name="Waturangi D."/>
            <person name="Ekaputri J.J."/>
            <person name="Setiamarga D.H.E."/>
        </authorList>
    </citation>
    <scope>NUCLEOTIDE SEQUENCE [LARGE SCALE GENOMIC DNA]</scope>
    <source>
        <strain evidence="2 3">IDN1</strain>
    </source>
</reference>
<evidence type="ECO:0000256" key="1">
    <source>
        <dbReference type="SAM" id="Coils"/>
    </source>
</evidence>
<name>A0A5S9MDM0_BACIA</name>
<sequence>MFLCAKKKRRIQWTGAIIFILLLGLLMRLAEIQLFFTESFSKLDINLIQESVKQRTEEVVISDGRGEFFRSKRPSTSYKKNSLRFILFPFLQYDLPRLQQTASILEMEEDELKKQLTETKKKNLILKKMTSRKKKTERHQ</sequence>
<evidence type="ECO:0000313" key="3">
    <source>
        <dbReference type="Proteomes" id="UP000464658"/>
    </source>
</evidence>
<accession>A0A5S9MDM0</accession>